<accession>A0A2S7WZY8</accession>
<reference evidence="3 4" key="1">
    <citation type="submission" date="2016-12" db="EMBL/GenBank/DDBJ databases">
        <title>Trade-off between light-utilization and light-protection in marine flavobacteria.</title>
        <authorList>
            <person name="Kumagai Y."/>
            <person name="Yoshizawa S."/>
            <person name="Kogure K."/>
            <person name="Iwasaki W."/>
        </authorList>
    </citation>
    <scope>NUCLEOTIDE SEQUENCE [LARGE SCALE GENOMIC DNA]</scope>
    <source>
        <strain evidence="3 4">ATCC 43844</strain>
    </source>
</reference>
<dbReference type="InterPro" id="IPR025698">
    <property type="entry name" value="2TM_dom"/>
</dbReference>
<proteinExistence type="predicted"/>
<dbReference type="Pfam" id="PF13239">
    <property type="entry name" value="2TM"/>
    <property type="match status" value="1"/>
</dbReference>
<keyword evidence="4" id="KW-1185">Reference proteome</keyword>
<sequence>MKSLNDKKLARAKRKIEEIKKFYKHVVAYILINLFLAFVWKFSFKIVGNFTVSNQFDGDGFTHIPIWLIWGIFLALDALKTFGFLNLHGKDWEERKIEEFMKD</sequence>
<feature type="domain" description="2TM" evidence="2">
    <location>
        <begin position="11"/>
        <end position="102"/>
    </location>
</feature>
<organism evidence="3 4">
    <name type="scientific">Polaribacter glomeratus</name>
    <dbReference type="NCBI Taxonomy" id="102"/>
    <lineage>
        <taxon>Bacteria</taxon>
        <taxon>Pseudomonadati</taxon>
        <taxon>Bacteroidota</taxon>
        <taxon>Flavobacteriia</taxon>
        <taxon>Flavobacteriales</taxon>
        <taxon>Flavobacteriaceae</taxon>
    </lineage>
</organism>
<keyword evidence="1" id="KW-0812">Transmembrane</keyword>
<comment type="caution">
    <text evidence="3">The sequence shown here is derived from an EMBL/GenBank/DDBJ whole genome shotgun (WGS) entry which is preliminary data.</text>
</comment>
<dbReference type="AlphaFoldDB" id="A0A2S7WZY8"/>
<keyword evidence="1" id="KW-0472">Membrane</keyword>
<evidence type="ECO:0000256" key="1">
    <source>
        <dbReference type="SAM" id="Phobius"/>
    </source>
</evidence>
<protein>
    <recommendedName>
        <fullName evidence="2">2TM domain-containing protein</fullName>
    </recommendedName>
</protein>
<dbReference type="EMBL" id="MSCM01000001">
    <property type="protein sequence ID" value="PQJ82981.1"/>
    <property type="molecule type" value="Genomic_DNA"/>
</dbReference>
<name>A0A2S7WZY8_9FLAO</name>
<dbReference type="RefSeq" id="WP_170064413.1">
    <property type="nucleotide sequence ID" value="NZ_MSCM01000001.1"/>
</dbReference>
<evidence type="ECO:0000313" key="3">
    <source>
        <dbReference type="EMBL" id="PQJ82981.1"/>
    </source>
</evidence>
<keyword evidence="1" id="KW-1133">Transmembrane helix</keyword>
<gene>
    <name evidence="3" type="ORF">BTO16_05515</name>
</gene>
<evidence type="ECO:0000313" key="4">
    <source>
        <dbReference type="Proteomes" id="UP000239068"/>
    </source>
</evidence>
<feature type="transmembrane region" description="Helical" evidence="1">
    <location>
        <begin position="21"/>
        <end position="44"/>
    </location>
</feature>
<feature type="transmembrane region" description="Helical" evidence="1">
    <location>
        <begin position="64"/>
        <end position="87"/>
    </location>
</feature>
<evidence type="ECO:0000259" key="2">
    <source>
        <dbReference type="Pfam" id="PF13239"/>
    </source>
</evidence>
<dbReference type="Proteomes" id="UP000239068">
    <property type="component" value="Unassembled WGS sequence"/>
</dbReference>